<organism evidence="1 2">
    <name type="scientific">Lichtheimia ornata</name>
    <dbReference type="NCBI Taxonomy" id="688661"/>
    <lineage>
        <taxon>Eukaryota</taxon>
        <taxon>Fungi</taxon>
        <taxon>Fungi incertae sedis</taxon>
        <taxon>Mucoromycota</taxon>
        <taxon>Mucoromycotina</taxon>
        <taxon>Mucoromycetes</taxon>
        <taxon>Mucorales</taxon>
        <taxon>Lichtheimiaceae</taxon>
        <taxon>Lichtheimia</taxon>
    </lineage>
</organism>
<dbReference type="RefSeq" id="XP_058346813.1">
    <property type="nucleotide sequence ID" value="XM_058482315.1"/>
</dbReference>
<evidence type="ECO:0000313" key="1">
    <source>
        <dbReference type="EMBL" id="KAJ8661900.1"/>
    </source>
</evidence>
<keyword evidence="2" id="KW-1185">Reference proteome</keyword>
<dbReference type="EMBL" id="JARTCD010000006">
    <property type="protein sequence ID" value="KAJ8661900.1"/>
    <property type="molecule type" value="Genomic_DNA"/>
</dbReference>
<evidence type="ECO:0000313" key="2">
    <source>
        <dbReference type="Proteomes" id="UP001234581"/>
    </source>
</evidence>
<gene>
    <name evidence="1" type="ORF">O0I10_002231</name>
</gene>
<reference evidence="1 2" key="1">
    <citation type="submission" date="2023-03" db="EMBL/GenBank/DDBJ databases">
        <title>Genome sequence of Lichtheimia ornata CBS 291.66.</title>
        <authorList>
            <person name="Mohabir J.T."/>
            <person name="Shea T.P."/>
            <person name="Kurbessoian T."/>
            <person name="Berby B."/>
            <person name="Fontaine J."/>
            <person name="Livny J."/>
            <person name="Gnirke A."/>
            <person name="Stajich J.E."/>
            <person name="Cuomo C.A."/>
        </authorList>
    </citation>
    <scope>NUCLEOTIDE SEQUENCE [LARGE SCALE GENOMIC DNA]</scope>
    <source>
        <strain evidence="1">CBS 291.66</strain>
    </source>
</reference>
<accession>A0AAD7VAH9</accession>
<name>A0AAD7VAH9_9FUNG</name>
<dbReference type="GeneID" id="83209649"/>
<proteinExistence type="predicted"/>
<comment type="caution">
    <text evidence="1">The sequence shown here is derived from an EMBL/GenBank/DDBJ whole genome shotgun (WGS) entry which is preliminary data.</text>
</comment>
<dbReference type="AlphaFoldDB" id="A0AAD7VAH9"/>
<protein>
    <submittedName>
        <fullName evidence="1">Uncharacterized protein</fullName>
    </submittedName>
</protein>
<dbReference type="Proteomes" id="UP001234581">
    <property type="component" value="Unassembled WGS sequence"/>
</dbReference>
<sequence>MQTKLAIVVWSPLDYGTMMMTFYRRFASLLDHLFKNRDINQALRPQVDLSAAGFPSLRLGCSKMLDHFTSSNHHDNNSHANSHINKAVVTSIIIRLSFYLHAYHHHHPWPLLTSLLYHHLVCSLLPNDIWLCSLMNPLGYMPNYRQSKNLRVNASILSHLVYRGVSDTLAMEWIGNSGYLYQLTWIPNEERVYLARLITTMHLPTDPTMLDDAVVLMKALFMFKSRSCTNAKRSKQASNDLHITNIFASLACAEEPTDTDPSSLPDFMLKSNRIRRATIDYRVFERVYSLDFSLSLILRRYISSRLLHPSDTNHILH</sequence>